<dbReference type="InterPro" id="IPR021190">
    <property type="entry name" value="Pept_M10A"/>
</dbReference>
<accession>A0A1G9PCB0</accession>
<dbReference type="Proteomes" id="UP000198552">
    <property type="component" value="Unassembled WGS sequence"/>
</dbReference>
<dbReference type="PRINTS" id="PR00138">
    <property type="entry name" value="MATRIXIN"/>
</dbReference>
<dbReference type="GO" id="GO:0031012">
    <property type="term" value="C:extracellular matrix"/>
    <property type="evidence" value="ECO:0007669"/>
    <property type="project" value="InterPro"/>
</dbReference>
<name>A0A1G9PCB0_9BURK</name>
<organism evidence="8 9">
    <name type="scientific">Oryzisolibacter propanilivorax</name>
    <dbReference type="NCBI Taxonomy" id="1527607"/>
    <lineage>
        <taxon>Bacteria</taxon>
        <taxon>Pseudomonadati</taxon>
        <taxon>Pseudomonadota</taxon>
        <taxon>Betaproteobacteria</taxon>
        <taxon>Burkholderiales</taxon>
        <taxon>Comamonadaceae</taxon>
        <taxon>Oryzisolibacter</taxon>
    </lineage>
</organism>
<feature type="chain" id="PRO_5011661345" evidence="6">
    <location>
        <begin position="34"/>
        <end position="308"/>
    </location>
</feature>
<sequence>MQHPVVPCRSCSAARRLVPALAGAALAVANASAQEVPADFSAHEVPSGVHPRYVVDPARPTWPGAVVNYFYNPSRQPAGLSVATVLQALVNAARKWEDVCNVRFQYRGTSTAEPALDTVFSTVDRVNVVGWRLLSGNQSGYAGYVAWWWQGAGMVDADMVLNTAYGAQLSRNPRELEALATHEMGHMLAIEHSDKQQSVMFANPYNNFAFQTTLRGDDAAACASLYGSAPHAPANRIFNWAEQTFTQFVGPAGQSSQNLDGYHYRYYPGTASYLAEKDGMLLYLPADGPLIPLGGVQDTLPAASAAGF</sequence>
<dbReference type="RefSeq" id="WP_091565802.1">
    <property type="nucleotide sequence ID" value="NZ_FNHP01000001.1"/>
</dbReference>
<dbReference type="PANTHER" id="PTHR10201">
    <property type="entry name" value="MATRIX METALLOPROTEINASE"/>
    <property type="match status" value="1"/>
</dbReference>
<keyword evidence="5" id="KW-0482">Metalloprotease</keyword>
<evidence type="ECO:0000256" key="5">
    <source>
        <dbReference type="ARBA" id="ARBA00023049"/>
    </source>
</evidence>
<dbReference type="InterPro" id="IPR024079">
    <property type="entry name" value="MetalloPept_cat_dom_sf"/>
</dbReference>
<keyword evidence="3" id="KW-0378">Hydrolase</keyword>
<keyword evidence="9" id="KW-1185">Reference proteome</keyword>
<dbReference type="EMBL" id="FNHP01000001">
    <property type="protein sequence ID" value="SDL95857.1"/>
    <property type="molecule type" value="Genomic_DNA"/>
</dbReference>
<dbReference type="OrthoDB" id="9782972at2"/>
<keyword evidence="4" id="KW-0862">Zinc</keyword>
<evidence type="ECO:0000256" key="3">
    <source>
        <dbReference type="ARBA" id="ARBA00022801"/>
    </source>
</evidence>
<dbReference type="Pfam" id="PF00413">
    <property type="entry name" value="Peptidase_M10"/>
    <property type="match status" value="1"/>
</dbReference>
<dbReference type="Gene3D" id="3.40.390.10">
    <property type="entry name" value="Collagenase (Catalytic Domain)"/>
    <property type="match status" value="1"/>
</dbReference>
<protein>
    <submittedName>
        <fullName evidence="8">Matrixin</fullName>
    </submittedName>
</protein>
<proteinExistence type="predicted"/>
<dbReference type="SMART" id="SM00235">
    <property type="entry name" value="ZnMc"/>
    <property type="match status" value="1"/>
</dbReference>
<gene>
    <name evidence="8" type="ORF">SAMN05428957_101298</name>
</gene>
<evidence type="ECO:0000313" key="9">
    <source>
        <dbReference type="Proteomes" id="UP000198552"/>
    </source>
</evidence>
<evidence type="ECO:0000256" key="6">
    <source>
        <dbReference type="SAM" id="SignalP"/>
    </source>
</evidence>
<dbReference type="STRING" id="1527607.SAMN05428957_101298"/>
<evidence type="ECO:0000313" key="8">
    <source>
        <dbReference type="EMBL" id="SDL95857.1"/>
    </source>
</evidence>
<evidence type="ECO:0000256" key="4">
    <source>
        <dbReference type="ARBA" id="ARBA00022833"/>
    </source>
</evidence>
<dbReference type="InterPro" id="IPR006026">
    <property type="entry name" value="Peptidase_Metallo"/>
</dbReference>
<evidence type="ECO:0000256" key="2">
    <source>
        <dbReference type="ARBA" id="ARBA00022723"/>
    </source>
</evidence>
<keyword evidence="6" id="KW-0732">Signal</keyword>
<evidence type="ECO:0000256" key="1">
    <source>
        <dbReference type="ARBA" id="ARBA00022670"/>
    </source>
</evidence>
<feature type="domain" description="Peptidase metallopeptidase" evidence="7">
    <location>
        <begin position="58"/>
        <end position="228"/>
    </location>
</feature>
<dbReference type="PANTHER" id="PTHR10201:SF323">
    <property type="entry name" value="MATRIX METALLOPROTEINASE-21"/>
    <property type="match status" value="1"/>
</dbReference>
<dbReference type="SUPFAM" id="SSF55486">
    <property type="entry name" value="Metalloproteases ('zincins'), catalytic domain"/>
    <property type="match status" value="1"/>
</dbReference>
<keyword evidence="1" id="KW-0645">Protease</keyword>
<dbReference type="AlphaFoldDB" id="A0A1G9PCB0"/>
<dbReference type="InterPro" id="IPR001818">
    <property type="entry name" value="Pept_M10_metallopeptidase"/>
</dbReference>
<dbReference type="GO" id="GO:0006508">
    <property type="term" value="P:proteolysis"/>
    <property type="evidence" value="ECO:0007669"/>
    <property type="project" value="UniProtKB-KW"/>
</dbReference>
<dbReference type="GO" id="GO:0008270">
    <property type="term" value="F:zinc ion binding"/>
    <property type="evidence" value="ECO:0007669"/>
    <property type="project" value="InterPro"/>
</dbReference>
<feature type="signal peptide" evidence="6">
    <location>
        <begin position="1"/>
        <end position="33"/>
    </location>
</feature>
<reference evidence="9" key="1">
    <citation type="submission" date="2016-10" db="EMBL/GenBank/DDBJ databases">
        <authorList>
            <person name="Varghese N."/>
            <person name="Submissions S."/>
        </authorList>
    </citation>
    <scope>NUCLEOTIDE SEQUENCE [LARGE SCALE GENOMIC DNA]</scope>
    <source>
        <strain evidence="9">EPL6</strain>
    </source>
</reference>
<evidence type="ECO:0000259" key="7">
    <source>
        <dbReference type="SMART" id="SM00235"/>
    </source>
</evidence>
<dbReference type="GO" id="GO:0004222">
    <property type="term" value="F:metalloendopeptidase activity"/>
    <property type="evidence" value="ECO:0007669"/>
    <property type="project" value="InterPro"/>
</dbReference>
<keyword evidence="2" id="KW-0479">Metal-binding</keyword>